<gene>
    <name evidence="2" type="ORF">ALO40_05634</name>
</gene>
<evidence type="ECO:0000313" key="3">
    <source>
        <dbReference type="Proteomes" id="UP000050317"/>
    </source>
</evidence>
<feature type="transmembrane region" description="Helical" evidence="1">
    <location>
        <begin position="161"/>
        <end position="182"/>
    </location>
</feature>
<reference evidence="2 3" key="1">
    <citation type="submission" date="2015-09" db="EMBL/GenBank/DDBJ databases">
        <title>Genome announcement of multiple Pseudomonas syringae strains.</title>
        <authorList>
            <person name="Thakur S."/>
            <person name="Wang P.W."/>
            <person name="Gong Y."/>
            <person name="Weir B.S."/>
            <person name="Guttman D.S."/>
        </authorList>
    </citation>
    <scope>NUCLEOTIDE SEQUENCE [LARGE SCALE GENOMIC DNA]</scope>
    <source>
        <strain evidence="2 3">ICMP3963</strain>
    </source>
</reference>
<feature type="transmembrane region" description="Helical" evidence="1">
    <location>
        <begin position="41"/>
        <end position="59"/>
    </location>
</feature>
<feature type="transmembrane region" description="Helical" evidence="1">
    <location>
        <begin position="227"/>
        <end position="244"/>
    </location>
</feature>
<evidence type="ECO:0000256" key="1">
    <source>
        <dbReference type="SAM" id="Phobius"/>
    </source>
</evidence>
<keyword evidence="1" id="KW-1133">Transmembrane helix</keyword>
<keyword evidence="1" id="KW-0472">Membrane</keyword>
<dbReference type="InterPro" id="IPR007136">
    <property type="entry name" value="DUF347"/>
</dbReference>
<evidence type="ECO:0000313" key="2">
    <source>
        <dbReference type="EMBL" id="KPZ17885.1"/>
    </source>
</evidence>
<organism evidence="2 3">
    <name type="scientific">Pseudomonas syringae pv. viburni</name>
    <dbReference type="NCBI Taxonomy" id="251703"/>
    <lineage>
        <taxon>Bacteria</taxon>
        <taxon>Pseudomonadati</taxon>
        <taxon>Pseudomonadota</taxon>
        <taxon>Gammaproteobacteria</taxon>
        <taxon>Pseudomonadales</taxon>
        <taxon>Pseudomonadaceae</taxon>
        <taxon>Pseudomonas</taxon>
    </lineage>
</organism>
<dbReference type="Proteomes" id="UP000050317">
    <property type="component" value="Unassembled WGS sequence"/>
</dbReference>
<name>A0A0Q0DH25_9PSED</name>
<feature type="transmembrane region" description="Helical" evidence="1">
    <location>
        <begin position="189"/>
        <end position="207"/>
    </location>
</feature>
<dbReference type="PATRIC" id="fig|251703.9.peg.5643"/>
<sequence>MNQVHDMNKLPQITLAFWVMKICATTLGETAGDLLSMTLNVGYAVSSLILISLFAATLVTQLASRRYHPMLYWLVILSTSTAGTTMSDFMDRTLGLGYAMGSTVLIAILIAVFCAWYASEKSLSVDKITTLKGEVFYWVAILISNTLGTALGDYLADDSGLGFAGGALLMGSAIALVIVLHYTTRLSSIMLFWVAFVLTRPFGATLGDVLTKSHEKGGLDFGTVGSSAVLLAVLLLLVGLATYYNRNRKTAVIDNRLPDS</sequence>
<protein>
    <recommendedName>
        <fullName evidence="4">Membrane-anchored protein</fullName>
    </recommendedName>
</protein>
<feature type="transmembrane region" description="Helical" evidence="1">
    <location>
        <begin position="96"/>
        <end position="119"/>
    </location>
</feature>
<proteinExistence type="predicted"/>
<dbReference type="AlphaFoldDB" id="A0A0Q0DH25"/>
<accession>A0A0Q0DH25</accession>
<dbReference type="Pfam" id="PF03988">
    <property type="entry name" value="DUF347"/>
    <property type="match status" value="4"/>
</dbReference>
<comment type="caution">
    <text evidence="2">The sequence shown here is derived from an EMBL/GenBank/DDBJ whole genome shotgun (WGS) entry which is preliminary data.</text>
</comment>
<dbReference type="EMBL" id="LJRR01000163">
    <property type="protein sequence ID" value="KPZ17885.1"/>
    <property type="molecule type" value="Genomic_DNA"/>
</dbReference>
<feature type="transmembrane region" description="Helical" evidence="1">
    <location>
        <begin position="135"/>
        <end position="155"/>
    </location>
</feature>
<evidence type="ECO:0008006" key="4">
    <source>
        <dbReference type="Google" id="ProtNLM"/>
    </source>
</evidence>
<keyword evidence="1" id="KW-0812">Transmembrane</keyword>